<sequence length="53" mass="6270">MMKNTPNLYDTVVHILGQHSHWLDKRHFYTLTWMIVGLIESKAISLPEWATFV</sequence>
<proteinExistence type="predicted"/>
<protein>
    <submittedName>
        <fullName evidence="1">Uncharacterized protein</fullName>
    </submittedName>
</protein>
<evidence type="ECO:0000313" key="1">
    <source>
        <dbReference type="EMBL" id="VAW34688.1"/>
    </source>
</evidence>
<gene>
    <name evidence="1" type="ORF">MNBD_CHLOROFLEXI01-302</name>
</gene>
<reference evidence="1" key="1">
    <citation type="submission" date="2018-06" db="EMBL/GenBank/DDBJ databases">
        <authorList>
            <person name="Zhirakovskaya E."/>
        </authorList>
    </citation>
    <scope>NUCLEOTIDE SEQUENCE</scope>
</reference>
<dbReference type="AlphaFoldDB" id="A0A3B0UUG9"/>
<name>A0A3B0UUG9_9ZZZZ</name>
<dbReference type="EMBL" id="UOEU01000545">
    <property type="protein sequence ID" value="VAW34688.1"/>
    <property type="molecule type" value="Genomic_DNA"/>
</dbReference>
<accession>A0A3B0UUG9</accession>
<feature type="non-terminal residue" evidence="1">
    <location>
        <position position="53"/>
    </location>
</feature>
<organism evidence="1">
    <name type="scientific">hydrothermal vent metagenome</name>
    <dbReference type="NCBI Taxonomy" id="652676"/>
    <lineage>
        <taxon>unclassified sequences</taxon>
        <taxon>metagenomes</taxon>
        <taxon>ecological metagenomes</taxon>
    </lineage>
</organism>